<dbReference type="Pfam" id="PF24606">
    <property type="entry name" value="CEMIP_beta-hel"/>
    <property type="match status" value="1"/>
</dbReference>
<keyword evidence="2" id="KW-0472">Membrane</keyword>
<evidence type="ECO:0000313" key="9">
    <source>
        <dbReference type="Proteomes" id="UP000001916"/>
    </source>
</evidence>
<gene>
    <name evidence="8" type="ordered locus">Mesil_2085</name>
</gene>
<evidence type="ECO:0000256" key="5">
    <source>
        <dbReference type="SAM" id="MobiDB-lite"/>
    </source>
</evidence>
<comment type="subcellular location">
    <subcellularLocation>
        <location evidence="1">Cell membrane</location>
    </subcellularLocation>
</comment>
<keyword evidence="9" id="KW-1185">Reference proteome</keyword>
<dbReference type="OrthoDB" id="7413710at2"/>
<accession>D7BHA4</accession>
<dbReference type="InterPro" id="IPR012334">
    <property type="entry name" value="Pectin_lyas_fold"/>
</dbReference>
<dbReference type="Pfam" id="PF10162">
    <property type="entry name" value="G8"/>
    <property type="match status" value="1"/>
</dbReference>
<feature type="domain" description="G8" evidence="7">
    <location>
        <begin position="39"/>
        <end position="159"/>
    </location>
</feature>
<organism evidence="8 9">
    <name type="scientific">Allomeiothermus silvanus (strain ATCC 700542 / DSM 9946 / NBRC 106475 / NCIMB 13440 / VI-R2)</name>
    <name type="common">Thermus silvanus</name>
    <dbReference type="NCBI Taxonomy" id="526227"/>
    <lineage>
        <taxon>Bacteria</taxon>
        <taxon>Thermotogati</taxon>
        <taxon>Deinococcota</taxon>
        <taxon>Deinococci</taxon>
        <taxon>Thermales</taxon>
        <taxon>Thermaceae</taxon>
        <taxon>Allomeiothermus</taxon>
    </lineage>
</organism>
<name>D7BHA4_ALLS1</name>
<protein>
    <submittedName>
        <fullName evidence="8">G8 domain-containing protein</fullName>
    </submittedName>
</protein>
<feature type="compositionally biased region" description="Polar residues" evidence="5">
    <location>
        <begin position="497"/>
        <end position="510"/>
    </location>
</feature>
<proteinExistence type="predicted"/>
<feature type="chain" id="PRO_5003093013" evidence="6">
    <location>
        <begin position="24"/>
        <end position="920"/>
    </location>
</feature>
<dbReference type="InterPro" id="IPR052387">
    <property type="entry name" value="Fibrocystin"/>
</dbReference>
<dbReference type="PANTHER" id="PTHR46769:SF2">
    <property type="entry name" value="FIBROCYSTIN-L ISOFORM 2 PRECURSOR-RELATED"/>
    <property type="match status" value="1"/>
</dbReference>
<dbReference type="SMART" id="SM01225">
    <property type="entry name" value="G8"/>
    <property type="match status" value="1"/>
</dbReference>
<dbReference type="AlphaFoldDB" id="D7BHA4"/>
<evidence type="ECO:0000256" key="2">
    <source>
        <dbReference type="ARBA" id="ARBA00022475"/>
    </source>
</evidence>
<dbReference type="SUPFAM" id="SSF51126">
    <property type="entry name" value="Pectin lyase-like"/>
    <property type="match status" value="1"/>
</dbReference>
<keyword evidence="3 6" id="KW-0732">Signal</keyword>
<dbReference type="GO" id="GO:0005886">
    <property type="term" value="C:plasma membrane"/>
    <property type="evidence" value="ECO:0007669"/>
    <property type="project" value="UniProtKB-SubCell"/>
</dbReference>
<dbReference type="STRING" id="526227.Mesil_2085"/>
<dbReference type="PANTHER" id="PTHR46769">
    <property type="entry name" value="POLYCYSTIC KIDNEY AND HEPATIC DISEASE 1 (AUTOSOMAL RECESSIVE)-LIKE 1"/>
    <property type="match status" value="1"/>
</dbReference>
<dbReference type="Proteomes" id="UP000001916">
    <property type="component" value="Chromosome"/>
</dbReference>
<dbReference type="InterPro" id="IPR019316">
    <property type="entry name" value="G8_domain"/>
</dbReference>
<dbReference type="InterPro" id="IPR055401">
    <property type="entry name" value="CEMIP_beta-hel_dom"/>
</dbReference>
<evidence type="ECO:0000256" key="6">
    <source>
        <dbReference type="SAM" id="SignalP"/>
    </source>
</evidence>
<keyword evidence="4" id="KW-0325">Glycoprotein</keyword>
<dbReference type="KEGG" id="msv:Mesil_2085"/>
<evidence type="ECO:0000259" key="7">
    <source>
        <dbReference type="PROSITE" id="PS51484"/>
    </source>
</evidence>
<evidence type="ECO:0000256" key="3">
    <source>
        <dbReference type="ARBA" id="ARBA00022729"/>
    </source>
</evidence>
<dbReference type="Gene3D" id="2.160.20.10">
    <property type="entry name" value="Single-stranded right-handed beta-helix, Pectin lyase-like"/>
    <property type="match status" value="1"/>
</dbReference>
<reference evidence="8 9" key="1">
    <citation type="journal article" date="2010" name="Stand. Genomic Sci.">
        <title>Complete genome sequence of Meiothermus silvanus type strain (VI-R2).</title>
        <authorList>
            <person name="Sikorski J."/>
            <person name="Tindall B.J."/>
            <person name="Lowry S."/>
            <person name="Lucas S."/>
            <person name="Nolan M."/>
            <person name="Copeland A."/>
            <person name="Glavina Del Rio T."/>
            <person name="Tice H."/>
            <person name="Cheng J.F."/>
            <person name="Han C."/>
            <person name="Pitluck S."/>
            <person name="Liolios K."/>
            <person name="Ivanova N."/>
            <person name="Mavromatis K."/>
            <person name="Mikhailova N."/>
            <person name="Pati A."/>
            <person name="Goodwin L."/>
            <person name="Chen A."/>
            <person name="Palaniappan K."/>
            <person name="Land M."/>
            <person name="Hauser L."/>
            <person name="Chang Y.J."/>
            <person name="Jeffries C.D."/>
            <person name="Rohde M."/>
            <person name="Goker M."/>
            <person name="Woyke T."/>
            <person name="Bristow J."/>
            <person name="Eisen J.A."/>
            <person name="Markowitz V."/>
            <person name="Hugenholtz P."/>
            <person name="Kyrpides N.C."/>
            <person name="Klenk H.P."/>
            <person name="Lapidus A."/>
        </authorList>
    </citation>
    <scope>NUCLEOTIDE SEQUENCE [LARGE SCALE GENOMIC DNA]</scope>
    <source>
        <strain evidence="9">ATCC 700542 / DSM 9946 / VI-R2</strain>
    </source>
</reference>
<dbReference type="PROSITE" id="PS51257">
    <property type="entry name" value="PROKAR_LIPOPROTEIN"/>
    <property type="match status" value="1"/>
</dbReference>
<evidence type="ECO:0000256" key="4">
    <source>
        <dbReference type="ARBA" id="ARBA00023180"/>
    </source>
</evidence>
<sequence length="920" mass="99688">MKSSLSLGIAVALALAACSQRPANPVPPGTQVVKWSEKPEWNQVGAQVTIPQGTTAILDQSPPALRSLTIEGNLIFDRTAKEKLVLQSDWIMVHGGRLEVGTADQPFTGQAEIVLTSNNPQDNLEHMGMKMGAKALAVMGGVVEMNGRPLSSSWTRLASTATKGATAITLAQPVDWPVGAEIVITSTDHYGWAAGINPANPRSEKAIVKAVNGSSVELERPLGFAHWGAEASGVPEYAEVGLLSRNIVVRSDEKAKDPASASYQKGGHVMIMAGSQARFNWVEFRNMGQKSTFGRYPVHFHQVSDQGEGSYLKNSSIRESFNRCLVIHGTNKLLVENNVAFDTLGHCFFLEEGSETKNTLRGNLAVLVRPLKSSPEERLIPSDNEPSAFWITNPDNTIVGNVAVEAAVGFWYALPYRPIPFGRGTQDLTWMDSIYPRRTPLAGFEGNVAHSNMSNGLFVDSGLKSNLCANTASRNTCKDHNAPAQLDDETTGFDPRQNPSLTNSSGNLENDPSKNPRVWAEFKDFVAYKNGVRGVWLRGTYHKLVNPKLADNAIGATFASNLSYLEGGLIVGESTNNLTKISGLWITGLVGFEHYDGHVGASGTVFRNFSGTHPREVYCGSAKTTITTRNAAIGTLRWTSFGLSGQNFIQNVTFDNANPVNYDDPLEPCFDPANDREDPHDGYRSAVFYDPMGSVTGSAGSSVVVKNDFLVNANCSLNSSWNAYICNPGNLYATLSISNEQASPVALAGTDLSSPLTITRDAGPQTKLWGTPRDGLNVPNTYFESRLIAKRGDSSANDYTYRVHFGTLNRSAKLRVGLNYRRLPGGSFPAGTAGSWVIVGVPVPSGPVWVYRNYYFSEQYNKSTPLSSLDALRADTSGKAFYREGDVVYLKLSLSQQDLDKAGDYGASVNYHLCSTLECK</sequence>
<feature type="region of interest" description="Disordered" evidence="5">
    <location>
        <begin position="478"/>
        <end position="513"/>
    </location>
</feature>
<keyword evidence="2" id="KW-1003">Cell membrane</keyword>
<dbReference type="eggNOG" id="COG3794">
    <property type="taxonomic scope" value="Bacteria"/>
</dbReference>
<dbReference type="RefSeq" id="WP_013158508.1">
    <property type="nucleotide sequence ID" value="NC_014212.1"/>
</dbReference>
<evidence type="ECO:0000313" key="8">
    <source>
        <dbReference type="EMBL" id="ADH63957.1"/>
    </source>
</evidence>
<evidence type="ECO:0000256" key="1">
    <source>
        <dbReference type="ARBA" id="ARBA00004236"/>
    </source>
</evidence>
<dbReference type="InterPro" id="IPR011050">
    <property type="entry name" value="Pectin_lyase_fold/virulence"/>
</dbReference>
<dbReference type="HOGENOM" id="CLU_005606_0_0_0"/>
<dbReference type="PROSITE" id="PS51484">
    <property type="entry name" value="G8"/>
    <property type="match status" value="1"/>
</dbReference>
<feature type="signal peptide" evidence="6">
    <location>
        <begin position="1"/>
        <end position="23"/>
    </location>
</feature>
<dbReference type="EMBL" id="CP002042">
    <property type="protein sequence ID" value="ADH63957.1"/>
    <property type="molecule type" value="Genomic_DNA"/>
</dbReference>